<dbReference type="PANTHER" id="PTHR34883">
    <property type="entry name" value="SERINE-RICH PROTEIN, PUTATIVE-RELATED-RELATED"/>
    <property type="match status" value="1"/>
</dbReference>
<dbReference type="EMBL" id="KZ819637">
    <property type="protein sequence ID" value="PWN89131.1"/>
    <property type="molecule type" value="Genomic_DNA"/>
</dbReference>
<dbReference type="Pfam" id="PF00127">
    <property type="entry name" value="Copper-bind"/>
    <property type="match status" value="1"/>
</dbReference>
<keyword evidence="2" id="KW-0186">Copper</keyword>
<evidence type="ECO:0000259" key="4">
    <source>
        <dbReference type="Pfam" id="PF00127"/>
    </source>
</evidence>
<name>A0A316YIW9_9BASI</name>
<evidence type="ECO:0000256" key="2">
    <source>
        <dbReference type="ARBA" id="ARBA00023008"/>
    </source>
</evidence>
<evidence type="ECO:0000256" key="1">
    <source>
        <dbReference type="ARBA" id="ARBA00022723"/>
    </source>
</evidence>
<sequence length="182" mass="18370">MLFVKTLLSVSAFAASQVMAATQMVQVGQDGGYSFAPNTVTAGQGDTVVFQFHASIHNVVQSAGSDAAGACQRGAFGTAIMMDGTSYTLPINSTDPVYIHCGPHCQSEGMVMVINPPSANTFAQFQSAATGQAASSSSSSAPAATSSAAGKSDGASLGLDTPSRWVQYGAVGLSLLVGAFFV</sequence>
<protein>
    <recommendedName>
        <fullName evidence="4">Blue (type 1) copper domain-containing protein</fullName>
    </recommendedName>
</protein>
<dbReference type="SUPFAM" id="SSF49503">
    <property type="entry name" value="Cupredoxins"/>
    <property type="match status" value="1"/>
</dbReference>
<dbReference type="InParanoid" id="A0A316YIW9"/>
<evidence type="ECO:0000256" key="3">
    <source>
        <dbReference type="SAM" id="SignalP"/>
    </source>
</evidence>
<keyword evidence="1" id="KW-0479">Metal-binding</keyword>
<feature type="signal peptide" evidence="3">
    <location>
        <begin position="1"/>
        <end position="20"/>
    </location>
</feature>
<gene>
    <name evidence="5" type="ORF">FA10DRAFT_267726</name>
</gene>
<dbReference type="GO" id="GO:0009055">
    <property type="term" value="F:electron transfer activity"/>
    <property type="evidence" value="ECO:0007669"/>
    <property type="project" value="InterPro"/>
</dbReference>
<dbReference type="InterPro" id="IPR052953">
    <property type="entry name" value="Ser-rich/MCO-related"/>
</dbReference>
<dbReference type="OrthoDB" id="1921208at2759"/>
<dbReference type="Gene3D" id="2.60.40.420">
    <property type="entry name" value="Cupredoxins - blue copper proteins"/>
    <property type="match status" value="1"/>
</dbReference>
<proteinExistence type="predicted"/>
<evidence type="ECO:0000313" key="6">
    <source>
        <dbReference type="Proteomes" id="UP000245768"/>
    </source>
</evidence>
<dbReference type="GeneID" id="37043949"/>
<dbReference type="InterPro" id="IPR000923">
    <property type="entry name" value="BlueCu_1"/>
</dbReference>
<keyword evidence="6" id="KW-1185">Reference proteome</keyword>
<dbReference type="Proteomes" id="UP000245768">
    <property type="component" value="Unassembled WGS sequence"/>
</dbReference>
<dbReference type="PANTHER" id="PTHR34883:SF15">
    <property type="entry name" value="EXTRACELLULAR SERINE-RICH PROTEIN"/>
    <property type="match status" value="1"/>
</dbReference>
<reference evidence="5 6" key="1">
    <citation type="journal article" date="2018" name="Mol. Biol. Evol.">
        <title>Broad Genomic Sampling Reveals a Smut Pathogenic Ancestry of the Fungal Clade Ustilaginomycotina.</title>
        <authorList>
            <person name="Kijpornyongpan T."/>
            <person name="Mondo S.J."/>
            <person name="Barry K."/>
            <person name="Sandor L."/>
            <person name="Lee J."/>
            <person name="Lipzen A."/>
            <person name="Pangilinan J."/>
            <person name="LaButti K."/>
            <person name="Hainaut M."/>
            <person name="Henrissat B."/>
            <person name="Grigoriev I.V."/>
            <person name="Spatafora J.W."/>
            <person name="Aime M.C."/>
        </authorList>
    </citation>
    <scope>NUCLEOTIDE SEQUENCE [LARGE SCALE GENOMIC DNA]</scope>
    <source>
        <strain evidence="5 6">MCA 4198</strain>
    </source>
</reference>
<dbReference type="STRING" id="215250.A0A316YIW9"/>
<accession>A0A316YIW9</accession>
<dbReference type="RefSeq" id="XP_025376329.1">
    <property type="nucleotide sequence ID" value="XM_025522033.1"/>
</dbReference>
<feature type="domain" description="Blue (type 1) copper" evidence="4">
    <location>
        <begin position="25"/>
        <end position="114"/>
    </location>
</feature>
<evidence type="ECO:0000313" key="5">
    <source>
        <dbReference type="EMBL" id="PWN89131.1"/>
    </source>
</evidence>
<organism evidence="5 6">
    <name type="scientific">Acaromyces ingoldii</name>
    <dbReference type="NCBI Taxonomy" id="215250"/>
    <lineage>
        <taxon>Eukaryota</taxon>
        <taxon>Fungi</taxon>
        <taxon>Dikarya</taxon>
        <taxon>Basidiomycota</taxon>
        <taxon>Ustilaginomycotina</taxon>
        <taxon>Exobasidiomycetes</taxon>
        <taxon>Exobasidiales</taxon>
        <taxon>Cryptobasidiaceae</taxon>
        <taxon>Acaromyces</taxon>
    </lineage>
</organism>
<dbReference type="AlphaFoldDB" id="A0A316YIW9"/>
<feature type="chain" id="PRO_5016269946" description="Blue (type 1) copper domain-containing protein" evidence="3">
    <location>
        <begin position="21"/>
        <end position="182"/>
    </location>
</feature>
<dbReference type="GO" id="GO:0005507">
    <property type="term" value="F:copper ion binding"/>
    <property type="evidence" value="ECO:0007669"/>
    <property type="project" value="InterPro"/>
</dbReference>
<keyword evidence="3" id="KW-0732">Signal</keyword>
<dbReference type="CDD" id="cd00920">
    <property type="entry name" value="Cupredoxin"/>
    <property type="match status" value="1"/>
</dbReference>
<dbReference type="InterPro" id="IPR008972">
    <property type="entry name" value="Cupredoxin"/>
</dbReference>